<name>A0A8H6LCG5_FUSOX</name>
<dbReference type="EMBL" id="JACDXP010000014">
    <property type="protein sequence ID" value="KAF6515222.1"/>
    <property type="molecule type" value="Genomic_DNA"/>
</dbReference>
<evidence type="ECO:0000313" key="1">
    <source>
        <dbReference type="EMBL" id="KAF6515222.1"/>
    </source>
</evidence>
<evidence type="ECO:0000313" key="2">
    <source>
        <dbReference type="Proteomes" id="UP000593570"/>
    </source>
</evidence>
<organism evidence="1 2">
    <name type="scientific">Fusarium oxysporum f. sp. conglutinans</name>
    <dbReference type="NCBI Taxonomy" id="100902"/>
    <lineage>
        <taxon>Eukaryota</taxon>
        <taxon>Fungi</taxon>
        <taxon>Dikarya</taxon>
        <taxon>Ascomycota</taxon>
        <taxon>Pezizomycotina</taxon>
        <taxon>Sordariomycetes</taxon>
        <taxon>Hypocreomycetidae</taxon>
        <taxon>Hypocreales</taxon>
        <taxon>Nectriaceae</taxon>
        <taxon>Fusarium</taxon>
        <taxon>Fusarium oxysporum species complex</taxon>
    </lineage>
</organism>
<accession>A0A8H6LCG5</accession>
<comment type="caution">
    <text evidence="1">The sequence shown here is derived from an EMBL/GenBank/DDBJ whole genome shotgun (WGS) entry which is preliminary data.</text>
</comment>
<dbReference type="Proteomes" id="UP000593570">
    <property type="component" value="Unassembled WGS sequence"/>
</dbReference>
<reference evidence="1 2" key="1">
    <citation type="journal article" date="2020" name="bioRxiv">
        <title>A chromosome-scale genome assembly for the Fusarium oxysporum strain Fo5176 to establish a model Arabidopsis-fungal pathosystem.</title>
        <authorList>
            <person name="Fokkens L."/>
            <person name="Guo L."/>
            <person name="Dora S."/>
            <person name="Wang B."/>
            <person name="Ye K."/>
            <person name="Sanchez-Rodriguez C."/>
            <person name="Croll D."/>
        </authorList>
    </citation>
    <scope>NUCLEOTIDE SEQUENCE [LARGE SCALE GENOMIC DNA]</scope>
    <source>
        <strain evidence="1 2">Fo5176</strain>
    </source>
</reference>
<sequence length="347" mass="40930">MSRRTCNPQRDATSTESHRKELDYRTLHRLKDNLQALLEYITQACLSNTSDDQLANSTLPKSTSHETFLGLYVKAEKRIAARHRRNSHPDLSKLSEDHILIDEHFDITDKFQEYFMELVSLQKRMNDSIAKGIEEALSQVKDVHCNMEADQREKHMMGSKFHNQFEQLQKVEAERNEEVERRLEAEKHRKEADTRFEKQRVQLSIATKDVNRLKQVSEAATYREGKLKIELKDQKAETRELQYQVEAKENRINIMRDTMKELAKYAHFGHEEHPVGDPLTWTPGMVNDFFDEWESMLERNERRREVLKLLSKLVGLDIKKVLGSSVDEVRLFLDETGLRWRELEDAY</sequence>
<gene>
    <name evidence="1" type="ORF">HZS61_005128</name>
</gene>
<protein>
    <submittedName>
        <fullName evidence="1">Uncharacterized protein</fullName>
    </submittedName>
</protein>
<dbReference type="AlphaFoldDB" id="A0A8H6LCG5"/>
<proteinExistence type="predicted"/>